<accession>A0A4U5NHV6</accession>
<dbReference type="Proteomes" id="UP000298663">
    <property type="component" value="Unassembled WGS sequence"/>
</dbReference>
<organism evidence="1 2">
    <name type="scientific">Steinernema carpocapsae</name>
    <name type="common">Entomopathogenic nematode</name>
    <dbReference type="NCBI Taxonomy" id="34508"/>
    <lineage>
        <taxon>Eukaryota</taxon>
        <taxon>Metazoa</taxon>
        <taxon>Ecdysozoa</taxon>
        <taxon>Nematoda</taxon>
        <taxon>Chromadorea</taxon>
        <taxon>Rhabditida</taxon>
        <taxon>Tylenchina</taxon>
        <taxon>Panagrolaimomorpha</taxon>
        <taxon>Strongyloidoidea</taxon>
        <taxon>Steinernematidae</taxon>
        <taxon>Steinernema</taxon>
    </lineage>
</organism>
<comment type="caution">
    <text evidence="1">The sequence shown here is derived from an EMBL/GenBank/DDBJ whole genome shotgun (WGS) entry which is preliminary data.</text>
</comment>
<proteinExistence type="predicted"/>
<dbReference type="AlphaFoldDB" id="A0A4U5NHV6"/>
<evidence type="ECO:0000313" key="1">
    <source>
        <dbReference type="EMBL" id="TKR82241.1"/>
    </source>
</evidence>
<keyword evidence="2" id="KW-1185">Reference proteome</keyword>
<reference evidence="1 2" key="2">
    <citation type="journal article" date="2019" name="G3 (Bethesda)">
        <title>Hybrid Assembly of the Genome of the Entomopathogenic Nematode Steinernema carpocapsae Identifies the X-Chromosome.</title>
        <authorList>
            <person name="Serra L."/>
            <person name="Macchietto M."/>
            <person name="Macias-Munoz A."/>
            <person name="McGill C.J."/>
            <person name="Rodriguez I.M."/>
            <person name="Rodriguez B."/>
            <person name="Murad R."/>
            <person name="Mortazavi A."/>
        </authorList>
    </citation>
    <scope>NUCLEOTIDE SEQUENCE [LARGE SCALE GENOMIC DNA]</scope>
    <source>
        <strain evidence="1 2">ALL</strain>
    </source>
</reference>
<name>A0A4U5NHV6_STECR</name>
<gene>
    <name evidence="1" type="ORF">L596_015991</name>
</gene>
<dbReference type="EMBL" id="AZBU02000004">
    <property type="protein sequence ID" value="TKR82241.1"/>
    <property type="molecule type" value="Genomic_DNA"/>
</dbReference>
<evidence type="ECO:0000313" key="2">
    <source>
        <dbReference type="Proteomes" id="UP000298663"/>
    </source>
</evidence>
<sequence>MTVKQNVLKVSMQLNYILTTKKLIKELFNLPSIVFCKQLCVTEVPRKENLSIVPFISSLYNKGARNTFSSFHFESKTNINHFKVLFTGITKNVYVNDTSMTIPISFTKGQILKLFLIYVTIISKYTKKRFTGRVLAEKAVQKFKNNETDSFEPSKDILKLGQPKSFVTG</sequence>
<reference evidence="1 2" key="1">
    <citation type="journal article" date="2015" name="Genome Biol.">
        <title>Comparative genomics of Steinernema reveals deeply conserved gene regulatory networks.</title>
        <authorList>
            <person name="Dillman A.R."/>
            <person name="Macchietto M."/>
            <person name="Porter C.F."/>
            <person name="Rogers A."/>
            <person name="Williams B."/>
            <person name="Antoshechkin I."/>
            <person name="Lee M.M."/>
            <person name="Goodwin Z."/>
            <person name="Lu X."/>
            <person name="Lewis E.E."/>
            <person name="Goodrich-Blair H."/>
            <person name="Stock S.P."/>
            <person name="Adams B.J."/>
            <person name="Sternberg P.W."/>
            <person name="Mortazavi A."/>
        </authorList>
    </citation>
    <scope>NUCLEOTIDE SEQUENCE [LARGE SCALE GENOMIC DNA]</scope>
    <source>
        <strain evidence="1 2">ALL</strain>
    </source>
</reference>
<protein>
    <submittedName>
        <fullName evidence="1">Uncharacterized protein</fullName>
    </submittedName>
</protein>